<feature type="compositionally biased region" description="Basic and acidic residues" evidence="1">
    <location>
        <begin position="99"/>
        <end position="108"/>
    </location>
</feature>
<dbReference type="KEGG" id="rsx:RhiXN_02803"/>
<dbReference type="GeneID" id="67025083"/>
<evidence type="ECO:0000313" key="3">
    <source>
        <dbReference type="Proteomes" id="UP000650533"/>
    </source>
</evidence>
<feature type="region of interest" description="Disordered" evidence="1">
    <location>
        <begin position="83"/>
        <end position="122"/>
    </location>
</feature>
<dbReference type="EMBL" id="CP059660">
    <property type="protein sequence ID" value="QRW17879.1"/>
    <property type="molecule type" value="Genomic_DNA"/>
</dbReference>
<sequence length="276" mass="30810">MPQNFMPIKSHNACPISHHSLSALPVPKSSLQKRSSRVFVHPVARGISATGAYQETPVYGDRPGGDRPVVQHGRDNEAETFILGDSDEEDDSGLAPKHVKPDAVDDRPPTPPKVLETTEVPSVANSALPQSYTYYIKPRDTVTGIALKHGVDYSYDYTTPFTYHSYHTPASSRLACTIPPPPDLEQRSEARAKERAGKAFQAITKETDWGIAQTYVSLLEVEDVDVKEGKRRMIDTRSKEGKQAMAVDRYLDDNAWEEEQERLGWSRASNRFRTSI</sequence>
<dbReference type="AlphaFoldDB" id="A0A8H8SU54"/>
<protein>
    <submittedName>
        <fullName evidence="2">Uncharacterized protein</fullName>
    </submittedName>
</protein>
<accession>A0A8H8SU54</accession>
<dbReference type="Proteomes" id="UP000650533">
    <property type="component" value="Chromosome 3"/>
</dbReference>
<dbReference type="RefSeq" id="XP_043178116.1">
    <property type="nucleotide sequence ID" value="XM_043322620.1"/>
</dbReference>
<evidence type="ECO:0000313" key="2">
    <source>
        <dbReference type="EMBL" id="QRW17879.1"/>
    </source>
</evidence>
<reference evidence="2" key="1">
    <citation type="submission" date="2020-05" db="EMBL/GenBank/DDBJ databases">
        <title>Evolutionary and genomic comparisons of hybrid uninucleate and nonhybrid Rhizoctonia fungi.</title>
        <authorList>
            <person name="Li C."/>
            <person name="Chen X."/>
        </authorList>
    </citation>
    <scope>NUCLEOTIDE SEQUENCE</scope>
    <source>
        <strain evidence="2">AG-1 IA</strain>
    </source>
</reference>
<gene>
    <name evidence="2" type="ORF">RhiXN_02803</name>
</gene>
<proteinExistence type="predicted"/>
<evidence type="ECO:0000256" key="1">
    <source>
        <dbReference type="SAM" id="MobiDB-lite"/>
    </source>
</evidence>
<organism evidence="2 3">
    <name type="scientific">Rhizoctonia solani</name>
    <dbReference type="NCBI Taxonomy" id="456999"/>
    <lineage>
        <taxon>Eukaryota</taxon>
        <taxon>Fungi</taxon>
        <taxon>Dikarya</taxon>
        <taxon>Basidiomycota</taxon>
        <taxon>Agaricomycotina</taxon>
        <taxon>Agaricomycetes</taxon>
        <taxon>Cantharellales</taxon>
        <taxon>Ceratobasidiaceae</taxon>
        <taxon>Rhizoctonia</taxon>
    </lineage>
</organism>
<name>A0A8H8SU54_9AGAM</name>